<dbReference type="AlphaFoldDB" id="A0A084WG29"/>
<keyword evidence="3" id="KW-1185">Reference proteome</keyword>
<sequence>MPLNPSFQHIPIAMDYLRAGGKLSQTIQRFGYCFILVHGPIRQQFTWAHPMMSADDASLMFSRSQIIYTVHLGRWERPIIGLPPFFQRFSPSINVCALITIA</sequence>
<evidence type="ECO:0000313" key="1">
    <source>
        <dbReference type="EMBL" id="KFB49173.1"/>
    </source>
</evidence>
<dbReference type="EMBL" id="ATLV01023435">
    <property type="status" value="NOT_ANNOTATED_CDS"/>
    <property type="molecule type" value="Genomic_DNA"/>
</dbReference>
<organism evidence="1">
    <name type="scientific">Anopheles sinensis</name>
    <name type="common">Mosquito</name>
    <dbReference type="NCBI Taxonomy" id="74873"/>
    <lineage>
        <taxon>Eukaryota</taxon>
        <taxon>Metazoa</taxon>
        <taxon>Ecdysozoa</taxon>
        <taxon>Arthropoda</taxon>
        <taxon>Hexapoda</taxon>
        <taxon>Insecta</taxon>
        <taxon>Pterygota</taxon>
        <taxon>Neoptera</taxon>
        <taxon>Endopterygota</taxon>
        <taxon>Diptera</taxon>
        <taxon>Nematocera</taxon>
        <taxon>Culicoidea</taxon>
        <taxon>Culicidae</taxon>
        <taxon>Anophelinae</taxon>
        <taxon>Anopheles</taxon>
    </lineage>
</organism>
<dbReference type="Proteomes" id="UP000030765">
    <property type="component" value="Unassembled WGS sequence"/>
</dbReference>
<proteinExistence type="predicted"/>
<dbReference type="EMBL" id="KE525343">
    <property type="protein sequence ID" value="KFB49173.1"/>
    <property type="molecule type" value="Genomic_DNA"/>
</dbReference>
<gene>
    <name evidence="1" type="ORF">ZHAS_00017331</name>
</gene>
<dbReference type="VEuPathDB" id="VectorBase:ASIC017331"/>
<name>A0A084WG29_ANOSI</name>
<evidence type="ECO:0000313" key="3">
    <source>
        <dbReference type="Proteomes" id="UP000030765"/>
    </source>
</evidence>
<evidence type="ECO:0000313" key="2">
    <source>
        <dbReference type="EnsemblMetazoa" id="ASIC017331-PA"/>
    </source>
</evidence>
<protein>
    <submittedName>
        <fullName evidence="1 2">Uncharacterized protein</fullName>
    </submittedName>
</protein>
<dbReference type="EnsemblMetazoa" id="ASIC017331-RA">
    <property type="protein sequence ID" value="ASIC017331-PA"/>
    <property type="gene ID" value="ASIC017331"/>
</dbReference>
<reference evidence="1 3" key="1">
    <citation type="journal article" date="2014" name="BMC Genomics">
        <title>Genome sequence of Anopheles sinensis provides insight into genetics basis of mosquito competence for malaria parasites.</title>
        <authorList>
            <person name="Zhou D."/>
            <person name="Zhang D."/>
            <person name="Ding G."/>
            <person name="Shi L."/>
            <person name="Hou Q."/>
            <person name="Ye Y."/>
            <person name="Xu Y."/>
            <person name="Zhou H."/>
            <person name="Xiong C."/>
            <person name="Li S."/>
            <person name="Yu J."/>
            <person name="Hong S."/>
            <person name="Yu X."/>
            <person name="Zou P."/>
            <person name="Chen C."/>
            <person name="Chang X."/>
            <person name="Wang W."/>
            <person name="Lv Y."/>
            <person name="Sun Y."/>
            <person name="Ma L."/>
            <person name="Shen B."/>
            <person name="Zhu C."/>
        </authorList>
    </citation>
    <scope>NUCLEOTIDE SEQUENCE [LARGE SCALE GENOMIC DNA]</scope>
</reference>
<reference evidence="2" key="2">
    <citation type="submission" date="2020-05" db="UniProtKB">
        <authorList>
            <consortium name="EnsemblMetazoa"/>
        </authorList>
    </citation>
    <scope>IDENTIFICATION</scope>
</reference>
<accession>A0A084WG29</accession>